<protein>
    <submittedName>
        <fullName evidence="1">Zinc-binding metallopeptidase</fullName>
    </submittedName>
</protein>
<accession>A0ACD5BYG7</accession>
<dbReference type="Proteomes" id="UP001485301">
    <property type="component" value="Chromosome"/>
</dbReference>
<reference evidence="1" key="1">
    <citation type="submission" date="2024-04" db="EMBL/GenBank/DDBJ databases">
        <title>Complete genome sequence of Sphingobacterium thalpophiium BAA-1094.</title>
        <authorList>
            <person name="Adaikpoh B.I."/>
        </authorList>
    </citation>
    <scope>NUCLEOTIDE SEQUENCE</scope>
    <source>
        <strain evidence="1">BAA-1094</strain>
    </source>
</reference>
<keyword evidence="2" id="KW-1185">Reference proteome</keyword>
<proteinExistence type="predicted"/>
<name>A0ACD5BYG7_9SPHI</name>
<evidence type="ECO:0000313" key="2">
    <source>
        <dbReference type="Proteomes" id="UP001485301"/>
    </source>
</evidence>
<gene>
    <name evidence="1" type="ORF">AACH28_18775</name>
</gene>
<evidence type="ECO:0000313" key="1">
    <source>
        <dbReference type="EMBL" id="WZN54668.1"/>
    </source>
</evidence>
<dbReference type="EMBL" id="CP151087">
    <property type="protein sequence ID" value="WZN54668.1"/>
    <property type="molecule type" value="Genomic_DNA"/>
</dbReference>
<sequence>MKLSNKLFMLLASCGVLFSACNKEDKLNPNSVFVDSTIPKNALDNYLYKNYILPYNVEILYKYVDKESDMSYRLVPAPFESSIRLSKLMLYLVMEPYSEVTGGKEFLKNNFPKLITFTGSAPIQTNGVMILGTAESGTKVSLYNLLELNETNGKNPAFLTGRFFKTVHHEFQHILNQNKPYPSNFKEITGTSYVEDDWNAKYPANATGIGAAIAAGFISPYASKADTEDFAELYSFYVTRSQADFDAMLNVENSTAAGRALILSKLAIVKNYMKSEWGIDMDLLRANILARYPNLSTFDQTTLN</sequence>
<organism evidence="1 2">
    <name type="scientific">Sphingobacterium thalpophilum</name>
    <dbReference type="NCBI Taxonomy" id="259"/>
    <lineage>
        <taxon>Bacteria</taxon>
        <taxon>Pseudomonadati</taxon>
        <taxon>Bacteroidota</taxon>
        <taxon>Sphingobacteriia</taxon>
        <taxon>Sphingobacteriales</taxon>
        <taxon>Sphingobacteriaceae</taxon>
        <taxon>Sphingobacterium</taxon>
    </lineage>
</organism>